<evidence type="ECO:0000313" key="1">
    <source>
        <dbReference type="EMBL" id="MTE14967.1"/>
    </source>
</evidence>
<accession>A0A6I3KZB5</accession>
<dbReference type="EMBL" id="WMBB01000009">
    <property type="protein sequence ID" value="MTE14967.1"/>
    <property type="molecule type" value="Genomic_DNA"/>
</dbReference>
<protein>
    <recommendedName>
        <fullName evidence="3">Mycothiol-dependent maleylpyruvate isomerase metal-binding domain-containing protein</fullName>
    </recommendedName>
</protein>
<organism evidence="1 2">
    <name type="scientific">Nocardia aurantiaca</name>
    <dbReference type="NCBI Taxonomy" id="2675850"/>
    <lineage>
        <taxon>Bacteria</taxon>
        <taxon>Bacillati</taxon>
        <taxon>Actinomycetota</taxon>
        <taxon>Actinomycetes</taxon>
        <taxon>Mycobacteriales</taxon>
        <taxon>Nocardiaceae</taxon>
        <taxon>Nocardia</taxon>
    </lineage>
</organism>
<comment type="caution">
    <text evidence="1">The sequence shown here is derived from an EMBL/GenBank/DDBJ whole genome shotgun (WGS) entry which is preliminary data.</text>
</comment>
<evidence type="ECO:0000313" key="2">
    <source>
        <dbReference type="Proteomes" id="UP000432464"/>
    </source>
</evidence>
<sequence length="177" mass="18295">MFDTTPLREVYGSLLEAAATVADSGRPPTPAPGEWDADQILAHVCLVTAAAITAASAVAAGDHATYDNRIALDIWTIGRVIDLAGGRAGLCERLRRQAEILCGFGGPALSDAELDTLVPTRLLSAGTLLLDQAVPLRDLFLGLIDVEIPGHTRQLLALCGNGDGTGRADARAGAVTA</sequence>
<dbReference type="AlphaFoldDB" id="A0A6I3KZB5"/>
<evidence type="ECO:0008006" key="3">
    <source>
        <dbReference type="Google" id="ProtNLM"/>
    </source>
</evidence>
<keyword evidence="2" id="KW-1185">Reference proteome</keyword>
<dbReference type="Proteomes" id="UP000432464">
    <property type="component" value="Unassembled WGS sequence"/>
</dbReference>
<proteinExistence type="predicted"/>
<gene>
    <name evidence="1" type="ORF">GLP40_19600</name>
</gene>
<name>A0A6I3KZB5_9NOCA</name>
<dbReference type="RefSeq" id="WP_154789437.1">
    <property type="nucleotide sequence ID" value="NZ_WMBB01000009.1"/>
</dbReference>
<reference evidence="1 2" key="1">
    <citation type="submission" date="2019-11" db="EMBL/GenBank/DDBJ databases">
        <title>Nocardia sp. nov. CT2-14 isolated from soil.</title>
        <authorList>
            <person name="Kanchanasin P."/>
            <person name="Tanasupawat S."/>
            <person name="Yuki M."/>
            <person name="Kudo T."/>
        </authorList>
    </citation>
    <scope>NUCLEOTIDE SEQUENCE [LARGE SCALE GENOMIC DNA]</scope>
    <source>
        <strain evidence="1 2">CT2-14</strain>
    </source>
</reference>